<dbReference type="Proteomes" id="UP000314294">
    <property type="component" value="Unassembled WGS sequence"/>
</dbReference>
<accession>A0A4Z2G5N9</accession>
<name>A0A4Z2G5N9_9TELE</name>
<comment type="caution">
    <text evidence="2">The sequence shown here is derived from an EMBL/GenBank/DDBJ whole genome shotgun (WGS) entry which is preliminary data.</text>
</comment>
<dbReference type="EMBL" id="SRLO01000707">
    <property type="protein sequence ID" value="TNN48183.1"/>
    <property type="molecule type" value="Genomic_DNA"/>
</dbReference>
<sequence length="89" mass="10441">MWRRRCSASTESRAPPVDDFPPSAVTEHVQGRAGHVIMRSKENKSKGRRVELILLLRNLREQPDLKYHFSPPRHLHESHDTEYCIRRAV</sequence>
<protein>
    <submittedName>
        <fullName evidence="2">Uncharacterized protein</fullName>
    </submittedName>
</protein>
<gene>
    <name evidence="2" type="ORF">EYF80_041605</name>
</gene>
<proteinExistence type="predicted"/>
<evidence type="ECO:0000313" key="2">
    <source>
        <dbReference type="EMBL" id="TNN48183.1"/>
    </source>
</evidence>
<evidence type="ECO:0000256" key="1">
    <source>
        <dbReference type="SAM" id="MobiDB-lite"/>
    </source>
</evidence>
<keyword evidence="3" id="KW-1185">Reference proteome</keyword>
<dbReference type="AlphaFoldDB" id="A0A4Z2G5N9"/>
<feature type="region of interest" description="Disordered" evidence="1">
    <location>
        <begin position="1"/>
        <end position="25"/>
    </location>
</feature>
<organism evidence="2 3">
    <name type="scientific">Liparis tanakae</name>
    <name type="common">Tanaka's snailfish</name>
    <dbReference type="NCBI Taxonomy" id="230148"/>
    <lineage>
        <taxon>Eukaryota</taxon>
        <taxon>Metazoa</taxon>
        <taxon>Chordata</taxon>
        <taxon>Craniata</taxon>
        <taxon>Vertebrata</taxon>
        <taxon>Euteleostomi</taxon>
        <taxon>Actinopterygii</taxon>
        <taxon>Neopterygii</taxon>
        <taxon>Teleostei</taxon>
        <taxon>Neoteleostei</taxon>
        <taxon>Acanthomorphata</taxon>
        <taxon>Eupercaria</taxon>
        <taxon>Perciformes</taxon>
        <taxon>Cottioidei</taxon>
        <taxon>Cottales</taxon>
        <taxon>Liparidae</taxon>
        <taxon>Liparis</taxon>
    </lineage>
</organism>
<reference evidence="2 3" key="1">
    <citation type="submission" date="2019-03" db="EMBL/GenBank/DDBJ databases">
        <title>First draft genome of Liparis tanakae, snailfish: a comprehensive survey of snailfish specific genes.</title>
        <authorList>
            <person name="Kim W."/>
            <person name="Song I."/>
            <person name="Jeong J.-H."/>
            <person name="Kim D."/>
            <person name="Kim S."/>
            <person name="Ryu S."/>
            <person name="Song J.Y."/>
            <person name="Lee S.K."/>
        </authorList>
    </citation>
    <scope>NUCLEOTIDE SEQUENCE [LARGE SCALE GENOMIC DNA]</scope>
    <source>
        <tissue evidence="2">Muscle</tissue>
    </source>
</reference>
<evidence type="ECO:0000313" key="3">
    <source>
        <dbReference type="Proteomes" id="UP000314294"/>
    </source>
</evidence>